<keyword evidence="1" id="KW-0175">Coiled coil</keyword>
<dbReference type="EMBL" id="LAYJ01000087">
    <property type="protein sequence ID" value="KKI51227.1"/>
    <property type="molecule type" value="Genomic_DNA"/>
</dbReference>
<dbReference type="RefSeq" id="WP_046443182.1">
    <property type="nucleotide sequence ID" value="NZ_CAUERS010000006.1"/>
</dbReference>
<dbReference type="STRING" id="270498.CHK_1274"/>
<gene>
    <name evidence="2" type="ORF">CHK_1274</name>
</gene>
<reference evidence="2 3" key="1">
    <citation type="submission" date="2015-04" db="EMBL/GenBank/DDBJ databases">
        <title>Draft genome sequence of bacteremic isolate Catabacter hongkongensis type strain HKU16T.</title>
        <authorList>
            <person name="Lau S.K."/>
            <person name="Teng J.L."/>
            <person name="Huang Y."/>
            <person name="Curreem S.O."/>
            <person name="Tsui S.K."/>
            <person name="Woo P.C."/>
        </authorList>
    </citation>
    <scope>NUCLEOTIDE SEQUENCE [LARGE SCALE GENOMIC DNA]</scope>
    <source>
        <strain evidence="2 3">HKU16</strain>
    </source>
</reference>
<protein>
    <submittedName>
        <fullName evidence="2">Archaeal/vacuolar-type H+-ATPase subunit H</fullName>
    </submittedName>
</protein>
<organism evidence="2 3">
    <name type="scientific">Christensenella hongkongensis</name>
    <dbReference type="NCBI Taxonomy" id="270498"/>
    <lineage>
        <taxon>Bacteria</taxon>
        <taxon>Bacillati</taxon>
        <taxon>Bacillota</taxon>
        <taxon>Clostridia</taxon>
        <taxon>Christensenellales</taxon>
        <taxon>Christensenellaceae</taxon>
        <taxon>Christensenella</taxon>
    </lineage>
</organism>
<keyword evidence="3" id="KW-1185">Reference proteome</keyword>
<proteinExistence type="predicted"/>
<evidence type="ECO:0000313" key="2">
    <source>
        <dbReference type="EMBL" id="KKI51227.1"/>
    </source>
</evidence>
<comment type="caution">
    <text evidence="2">The sequence shown here is derived from an EMBL/GenBank/DDBJ whole genome shotgun (WGS) entry which is preliminary data.</text>
</comment>
<name>A0A0M2NLB7_9FIRM</name>
<evidence type="ECO:0000313" key="3">
    <source>
        <dbReference type="Proteomes" id="UP000034076"/>
    </source>
</evidence>
<dbReference type="AlphaFoldDB" id="A0A0M2NLB7"/>
<sequence>MKIYDLLNEIMGEIDDSRKSLFGNKKTIDVDFVLEILEEIRDALPEEIVYAQEVLKRKKEIIDQAEQKAKDILDGVDNRLAELIEEHRVTQLAYEKSNRMVDVAQKQAYEIRTNANDYAVNVLEDLSSYMKEYIDIIKENKSNFINKKNKDQAEFE</sequence>
<dbReference type="OrthoDB" id="1690557at2"/>
<accession>A0A0M2NLB7</accession>
<feature type="coiled-coil region" evidence="1">
    <location>
        <begin position="48"/>
        <end position="86"/>
    </location>
</feature>
<dbReference type="Proteomes" id="UP000034076">
    <property type="component" value="Unassembled WGS sequence"/>
</dbReference>
<evidence type="ECO:0000256" key="1">
    <source>
        <dbReference type="SAM" id="Coils"/>
    </source>
</evidence>